<evidence type="ECO:0000313" key="2">
    <source>
        <dbReference type="Proteomes" id="UP000790377"/>
    </source>
</evidence>
<dbReference type="EMBL" id="MU269348">
    <property type="protein sequence ID" value="KAH7902969.1"/>
    <property type="molecule type" value="Genomic_DNA"/>
</dbReference>
<reference evidence="1" key="1">
    <citation type="journal article" date="2021" name="New Phytol.">
        <title>Evolutionary innovations through gain and loss of genes in the ectomycorrhizal Boletales.</title>
        <authorList>
            <person name="Wu G."/>
            <person name="Miyauchi S."/>
            <person name="Morin E."/>
            <person name="Kuo A."/>
            <person name="Drula E."/>
            <person name="Varga T."/>
            <person name="Kohler A."/>
            <person name="Feng B."/>
            <person name="Cao Y."/>
            <person name="Lipzen A."/>
            <person name="Daum C."/>
            <person name="Hundley H."/>
            <person name="Pangilinan J."/>
            <person name="Johnson J."/>
            <person name="Barry K."/>
            <person name="LaButti K."/>
            <person name="Ng V."/>
            <person name="Ahrendt S."/>
            <person name="Min B."/>
            <person name="Choi I.G."/>
            <person name="Park H."/>
            <person name="Plett J.M."/>
            <person name="Magnuson J."/>
            <person name="Spatafora J.W."/>
            <person name="Nagy L.G."/>
            <person name="Henrissat B."/>
            <person name="Grigoriev I.V."/>
            <person name="Yang Z.L."/>
            <person name="Xu J."/>
            <person name="Martin F.M."/>
        </authorList>
    </citation>
    <scope>NUCLEOTIDE SEQUENCE</scope>
    <source>
        <strain evidence="1">ATCC 28755</strain>
    </source>
</reference>
<protein>
    <submittedName>
        <fullName evidence="1">Uncharacterized protein</fullName>
    </submittedName>
</protein>
<comment type="caution">
    <text evidence="1">The sequence shown here is derived from an EMBL/GenBank/DDBJ whole genome shotgun (WGS) entry which is preliminary data.</text>
</comment>
<accession>A0ACB7ZQ38</accession>
<gene>
    <name evidence="1" type="ORF">BJ138DRAFT_1199065</name>
</gene>
<dbReference type="Proteomes" id="UP000790377">
    <property type="component" value="Unassembled WGS sequence"/>
</dbReference>
<feature type="non-terminal residue" evidence="1">
    <location>
        <position position="81"/>
    </location>
</feature>
<name>A0ACB7ZQ38_9AGAM</name>
<proteinExistence type="predicted"/>
<evidence type="ECO:0000313" key="1">
    <source>
        <dbReference type="EMBL" id="KAH7902969.1"/>
    </source>
</evidence>
<keyword evidence="2" id="KW-1185">Reference proteome</keyword>
<sequence>LLCVPSGSGVLVLCFVSSTESHQDRQRKPSRRAHILLAYLPTTRLEHITNKASRRRAISNLFHACMKRVLNPLRQAGERGM</sequence>
<feature type="non-terminal residue" evidence="1">
    <location>
        <position position="1"/>
    </location>
</feature>
<organism evidence="1 2">
    <name type="scientific">Hygrophoropsis aurantiaca</name>
    <dbReference type="NCBI Taxonomy" id="72124"/>
    <lineage>
        <taxon>Eukaryota</taxon>
        <taxon>Fungi</taxon>
        <taxon>Dikarya</taxon>
        <taxon>Basidiomycota</taxon>
        <taxon>Agaricomycotina</taxon>
        <taxon>Agaricomycetes</taxon>
        <taxon>Agaricomycetidae</taxon>
        <taxon>Boletales</taxon>
        <taxon>Coniophorineae</taxon>
        <taxon>Hygrophoropsidaceae</taxon>
        <taxon>Hygrophoropsis</taxon>
    </lineage>
</organism>